<comment type="caution">
    <text evidence="2">The sequence shown here is derived from an EMBL/GenBank/DDBJ whole genome shotgun (WGS) entry which is preliminary data.</text>
</comment>
<evidence type="ECO:0008006" key="4">
    <source>
        <dbReference type="Google" id="ProtNLM"/>
    </source>
</evidence>
<dbReference type="Pfam" id="PF20040">
    <property type="entry name" value="DUF6442"/>
    <property type="match status" value="1"/>
</dbReference>
<keyword evidence="1" id="KW-0472">Membrane</keyword>
<keyword evidence="1" id="KW-0812">Transmembrane</keyword>
<feature type="transmembrane region" description="Helical" evidence="1">
    <location>
        <begin position="6"/>
        <end position="25"/>
    </location>
</feature>
<name>A0A9D2FKE6_9FIRM</name>
<accession>A0A9D2FKE6</accession>
<keyword evidence="1" id="KW-1133">Transmembrane helix</keyword>
<dbReference type="AlphaFoldDB" id="A0A9D2FKE6"/>
<sequence>MKTKTMQYIGVAAGLLLLAVGLYLVRTLAGPQGFLRALPYVCIGAGCGLFGGCLGSLIGDRAVQSDPELARRLRIEQNDERNVAVANSAKGKAFDCMTYVFGALMVSFALMGIDLVAVLLLVFAYLLVHGVALYYRIKFDREM</sequence>
<gene>
    <name evidence="2" type="ORF">H9724_05340</name>
</gene>
<evidence type="ECO:0000313" key="2">
    <source>
        <dbReference type="EMBL" id="HIZ62176.1"/>
    </source>
</evidence>
<dbReference type="EMBL" id="DXBF01000049">
    <property type="protein sequence ID" value="HIZ62176.1"/>
    <property type="molecule type" value="Genomic_DNA"/>
</dbReference>
<reference evidence="2" key="1">
    <citation type="journal article" date="2021" name="PeerJ">
        <title>Extensive microbial diversity within the chicken gut microbiome revealed by metagenomics and culture.</title>
        <authorList>
            <person name="Gilroy R."/>
            <person name="Ravi A."/>
            <person name="Getino M."/>
            <person name="Pursley I."/>
            <person name="Horton D.L."/>
            <person name="Alikhan N.F."/>
            <person name="Baker D."/>
            <person name="Gharbi K."/>
            <person name="Hall N."/>
            <person name="Watson M."/>
            <person name="Adriaenssens E.M."/>
            <person name="Foster-Nyarko E."/>
            <person name="Jarju S."/>
            <person name="Secka A."/>
            <person name="Antonio M."/>
            <person name="Oren A."/>
            <person name="Chaudhuri R.R."/>
            <person name="La Ragione R."/>
            <person name="Hildebrand F."/>
            <person name="Pallen M.J."/>
        </authorList>
    </citation>
    <scope>NUCLEOTIDE SEQUENCE</scope>
    <source>
        <strain evidence="2">CHK188-11489</strain>
    </source>
</reference>
<evidence type="ECO:0000256" key="1">
    <source>
        <dbReference type="SAM" id="Phobius"/>
    </source>
</evidence>
<dbReference type="InterPro" id="IPR045620">
    <property type="entry name" value="DUF6442"/>
</dbReference>
<dbReference type="Proteomes" id="UP000824105">
    <property type="component" value="Unassembled WGS sequence"/>
</dbReference>
<reference evidence="2" key="2">
    <citation type="submission" date="2021-04" db="EMBL/GenBank/DDBJ databases">
        <authorList>
            <person name="Gilroy R."/>
        </authorList>
    </citation>
    <scope>NUCLEOTIDE SEQUENCE</scope>
    <source>
        <strain evidence="2">CHK188-11489</strain>
    </source>
</reference>
<feature type="transmembrane region" description="Helical" evidence="1">
    <location>
        <begin position="108"/>
        <end position="135"/>
    </location>
</feature>
<feature type="transmembrane region" description="Helical" evidence="1">
    <location>
        <begin position="37"/>
        <end position="58"/>
    </location>
</feature>
<proteinExistence type="predicted"/>
<organism evidence="2 3">
    <name type="scientific">Candidatus Gemmiger avistercoris</name>
    <dbReference type="NCBI Taxonomy" id="2838606"/>
    <lineage>
        <taxon>Bacteria</taxon>
        <taxon>Bacillati</taxon>
        <taxon>Bacillota</taxon>
        <taxon>Clostridia</taxon>
        <taxon>Eubacteriales</taxon>
        <taxon>Gemmiger</taxon>
    </lineage>
</organism>
<protein>
    <recommendedName>
        <fullName evidence="4">DUF2178 domain-containing protein</fullName>
    </recommendedName>
</protein>
<evidence type="ECO:0000313" key="3">
    <source>
        <dbReference type="Proteomes" id="UP000824105"/>
    </source>
</evidence>